<dbReference type="InterPro" id="IPR004358">
    <property type="entry name" value="Sig_transdc_His_kin-like_C"/>
</dbReference>
<dbReference type="SUPFAM" id="SSF47384">
    <property type="entry name" value="Homodimeric domain of signal transducing histidine kinase"/>
    <property type="match status" value="1"/>
</dbReference>
<dbReference type="PANTHER" id="PTHR42878:SF15">
    <property type="entry name" value="BACTERIOPHYTOCHROME"/>
    <property type="match status" value="1"/>
</dbReference>
<keyword evidence="5 8" id="KW-0418">Kinase</keyword>
<keyword evidence="9" id="KW-1185">Reference proteome</keyword>
<keyword evidence="3" id="KW-0597">Phosphoprotein</keyword>
<keyword evidence="6" id="KW-1133">Transmembrane helix</keyword>
<dbReference type="Pfam" id="PF05227">
    <property type="entry name" value="CHASE3"/>
    <property type="match status" value="1"/>
</dbReference>
<keyword evidence="6" id="KW-0812">Transmembrane</keyword>
<dbReference type="InterPro" id="IPR003594">
    <property type="entry name" value="HATPase_dom"/>
</dbReference>
<name>A0A7W6CXE9_9HYPH</name>
<evidence type="ECO:0000256" key="6">
    <source>
        <dbReference type="SAM" id="Phobius"/>
    </source>
</evidence>
<dbReference type="EC" id="2.7.13.3" evidence="2"/>
<dbReference type="InterPro" id="IPR003661">
    <property type="entry name" value="HisK_dim/P_dom"/>
</dbReference>
<dbReference type="CDD" id="cd19410">
    <property type="entry name" value="HK9-like_sensor"/>
    <property type="match status" value="1"/>
</dbReference>
<gene>
    <name evidence="8" type="ORF">GGR24_001537</name>
</gene>
<keyword evidence="6" id="KW-0472">Membrane</keyword>
<protein>
    <recommendedName>
        <fullName evidence="2">histidine kinase</fullName>
        <ecNumber evidence="2">2.7.13.3</ecNumber>
    </recommendedName>
</protein>
<dbReference type="InterPro" id="IPR050351">
    <property type="entry name" value="BphY/WalK/GraS-like"/>
</dbReference>
<dbReference type="CDD" id="cd00082">
    <property type="entry name" value="HisKA"/>
    <property type="match status" value="1"/>
</dbReference>
<dbReference type="InterPro" id="IPR005467">
    <property type="entry name" value="His_kinase_dom"/>
</dbReference>
<evidence type="ECO:0000313" key="9">
    <source>
        <dbReference type="Proteomes" id="UP000528964"/>
    </source>
</evidence>
<dbReference type="GO" id="GO:0007234">
    <property type="term" value="P:osmosensory signaling via phosphorelay pathway"/>
    <property type="evidence" value="ECO:0007669"/>
    <property type="project" value="TreeGrafter"/>
</dbReference>
<feature type="domain" description="Histidine kinase" evidence="7">
    <location>
        <begin position="254"/>
        <end position="490"/>
    </location>
</feature>
<proteinExistence type="predicted"/>
<reference evidence="8 9" key="1">
    <citation type="submission" date="2020-08" db="EMBL/GenBank/DDBJ databases">
        <title>Genomic Encyclopedia of Type Strains, Phase IV (KMG-IV): sequencing the most valuable type-strain genomes for metagenomic binning, comparative biology and taxonomic classification.</title>
        <authorList>
            <person name="Goeker M."/>
        </authorList>
    </citation>
    <scope>NUCLEOTIDE SEQUENCE [LARGE SCALE GENOMIC DNA]</scope>
    <source>
        <strain evidence="8 9">DSM 25481</strain>
    </source>
</reference>
<dbReference type="Gene3D" id="1.10.287.130">
    <property type="match status" value="1"/>
</dbReference>
<dbReference type="Pfam" id="PF02518">
    <property type="entry name" value="HATPase_c"/>
    <property type="match status" value="1"/>
</dbReference>
<dbReference type="GO" id="GO:0030295">
    <property type="term" value="F:protein kinase activator activity"/>
    <property type="evidence" value="ECO:0007669"/>
    <property type="project" value="TreeGrafter"/>
</dbReference>
<accession>A0A7W6CXE9</accession>
<evidence type="ECO:0000313" key="8">
    <source>
        <dbReference type="EMBL" id="MBB3972880.1"/>
    </source>
</evidence>
<keyword evidence="4" id="KW-0808">Transferase</keyword>
<feature type="transmembrane region" description="Helical" evidence="6">
    <location>
        <begin position="15"/>
        <end position="36"/>
    </location>
</feature>
<organism evidence="8 9">
    <name type="scientific">Hansschlegelia beijingensis</name>
    <dbReference type="NCBI Taxonomy" id="1133344"/>
    <lineage>
        <taxon>Bacteria</taxon>
        <taxon>Pseudomonadati</taxon>
        <taxon>Pseudomonadota</taxon>
        <taxon>Alphaproteobacteria</taxon>
        <taxon>Hyphomicrobiales</taxon>
        <taxon>Methylopilaceae</taxon>
        <taxon>Hansschlegelia</taxon>
    </lineage>
</organism>
<dbReference type="PROSITE" id="PS50109">
    <property type="entry name" value="HIS_KIN"/>
    <property type="match status" value="1"/>
</dbReference>
<dbReference type="Gene3D" id="3.30.565.10">
    <property type="entry name" value="Histidine kinase-like ATPase, C-terminal domain"/>
    <property type="match status" value="1"/>
</dbReference>
<evidence type="ECO:0000256" key="1">
    <source>
        <dbReference type="ARBA" id="ARBA00000085"/>
    </source>
</evidence>
<comment type="catalytic activity">
    <reaction evidence="1">
        <text>ATP + protein L-histidine = ADP + protein N-phospho-L-histidine.</text>
        <dbReference type="EC" id="2.7.13.3"/>
    </reaction>
</comment>
<evidence type="ECO:0000256" key="4">
    <source>
        <dbReference type="ARBA" id="ARBA00022679"/>
    </source>
</evidence>
<evidence type="ECO:0000259" key="7">
    <source>
        <dbReference type="PROSITE" id="PS50109"/>
    </source>
</evidence>
<dbReference type="PANTHER" id="PTHR42878">
    <property type="entry name" value="TWO-COMPONENT HISTIDINE KINASE"/>
    <property type="match status" value="1"/>
</dbReference>
<dbReference type="GO" id="GO:0000156">
    <property type="term" value="F:phosphorelay response regulator activity"/>
    <property type="evidence" value="ECO:0007669"/>
    <property type="project" value="TreeGrafter"/>
</dbReference>
<dbReference type="RefSeq" id="WP_183394755.1">
    <property type="nucleotide sequence ID" value="NZ_JACIDR010000002.1"/>
</dbReference>
<dbReference type="GO" id="GO:0000155">
    <property type="term" value="F:phosphorelay sensor kinase activity"/>
    <property type="evidence" value="ECO:0007669"/>
    <property type="project" value="InterPro"/>
</dbReference>
<dbReference type="PRINTS" id="PR00344">
    <property type="entry name" value="BCTRLSENSOR"/>
</dbReference>
<evidence type="ECO:0000256" key="3">
    <source>
        <dbReference type="ARBA" id="ARBA00022553"/>
    </source>
</evidence>
<dbReference type="InterPro" id="IPR036890">
    <property type="entry name" value="HATPase_C_sf"/>
</dbReference>
<dbReference type="SUPFAM" id="SSF55874">
    <property type="entry name" value="ATPase domain of HSP90 chaperone/DNA topoisomerase II/histidine kinase"/>
    <property type="match status" value="1"/>
</dbReference>
<comment type="caution">
    <text evidence="8">The sequence shown here is derived from an EMBL/GenBank/DDBJ whole genome shotgun (WGS) entry which is preliminary data.</text>
</comment>
<dbReference type="SMART" id="SM00388">
    <property type="entry name" value="HisKA"/>
    <property type="match status" value="1"/>
</dbReference>
<evidence type="ECO:0000256" key="2">
    <source>
        <dbReference type="ARBA" id="ARBA00012438"/>
    </source>
</evidence>
<dbReference type="Proteomes" id="UP000528964">
    <property type="component" value="Unassembled WGS sequence"/>
</dbReference>
<feature type="transmembrane region" description="Helical" evidence="6">
    <location>
        <begin position="186"/>
        <end position="209"/>
    </location>
</feature>
<dbReference type="SMART" id="SM00387">
    <property type="entry name" value="HATPase_c"/>
    <property type="match status" value="1"/>
</dbReference>
<dbReference type="EMBL" id="JACIDR010000002">
    <property type="protein sequence ID" value="MBB3972880.1"/>
    <property type="molecule type" value="Genomic_DNA"/>
</dbReference>
<sequence>MTRSLGRDSAVRNEILMLILGFAALVAVGGATVWLVSKSDDFNRQVATTLETKNEIVRTLSLAQDAETGQRGYLLTGEERYLRPYRSSLEKIDDHFRRLGELIGPDGPQRQDFETVRATVRDKFAELAETVGLSTSGRRAEAQAIVLSDRGREAMVQIRQLVSRMTAREDATLAERTEDAARLSNGLLAVVVLGLVIAAALAFVAQLLVRRQTRVLAAAQQELAQANHGLEAAVAERTSELLAANGEIQRFAYIVSHDLRAPLVNVMGFTSELDAARGVLKEQLDELTESVPDKIRPEAREAVEVDLPEAISFIRTSTAKMDRLINAILRLSREGRRVVTPESVSVTDMANAIAATLHQQTAGVGAEIVVDPSMPALVTDRLSIEQIFQNLIENAVKYLDPARPGRIEIRGRRVGPQVEYTIEDNGRGIDAKDHERVFELFRRAGAQDKPGEGLGLAFVRASVRRLGGTISLTSEPGKGSTFHLTFPAVLRPQTETQAAA</sequence>
<dbReference type="InterPro" id="IPR036097">
    <property type="entry name" value="HisK_dim/P_sf"/>
</dbReference>
<evidence type="ECO:0000256" key="5">
    <source>
        <dbReference type="ARBA" id="ARBA00022777"/>
    </source>
</evidence>
<dbReference type="InterPro" id="IPR007891">
    <property type="entry name" value="CHASE3"/>
</dbReference>
<dbReference type="AlphaFoldDB" id="A0A7W6CXE9"/>